<evidence type="ECO:0000256" key="2">
    <source>
        <dbReference type="SAM" id="MobiDB-lite"/>
    </source>
</evidence>
<keyword evidence="5" id="KW-1185">Reference proteome</keyword>
<dbReference type="EMBL" id="AATQ01000018">
    <property type="protein sequence ID" value="EAU46097.1"/>
    <property type="molecule type" value="Genomic_DNA"/>
</dbReference>
<dbReference type="OrthoDB" id="7810642at2"/>
<dbReference type="STRING" id="314265.R2601_11519"/>
<evidence type="ECO:0000256" key="1">
    <source>
        <dbReference type="SAM" id="Coils"/>
    </source>
</evidence>
<dbReference type="eggNOG" id="COG3524">
    <property type="taxonomic scope" value="Bacteria"/>
</dbReference>
<feature type="region of interest" description="Disordered" evidence="2">
    <location>
        <begin position="1"/>
        <end position="110"/>
    </location>
</feature>
<keyword evidence="3" id="KW-0812">Transmembrane</keyword>
<dbReference type="GO" id="GO:0004713">
    <property type="term" value="F:protein tyrosine kinase activity"/>
    <property type="evidence" value="ECO:0007669"/>
    <property type="project" value="TreeGrafter"/>
</dbReference>
<keyword evidence="1" id="KW-0175">Coiled coil</keyword>
<dbReference type="GO" id="GO:0005886">
    <property type="term" value="C:plasma membrane"/>
    <property type="evidence" value="ECO:0007669"/>
    <property type="project" value="TreeGrafter"/>
</dbReference>
<dbReference type="InterPro" id="IPR050445">
    <property type="entry name" value="Bact_polysacc_biosynth/exp"/>
</dbReference>
<dbReference type="PANTHER" id="PTHR32309:SF13">
    <property type="entry name" value="FERRIC ENTEROBACTIN TRANSPORT PROTEIN FEPE"/>
    <property type="match status" value="1"/>
</dbReference>
<feature type="region of interest" description="Disordered" evidence="2">
    <location>
        <begin position="173"/>
        <end position="222"/>
    </location>
</feature>
<proteinExistence type="predicted"/>
<accession>Q0FPD1</accession>
<evidence type="ECO:0000256" key="3">
    <source>
        <dbReference type="SAM" id="Phobius"/>
    </source>
</evidence>
<evidence type="ECO:0000313" key="4">
    <source>
        <dbReference type="EMBL" id="EAU46097.1"/>
    </source>
</evidence>
<feature type="transmembrane region" description="Helical" evidence="3">
    <location>
        <begin position="240"/>
        <end position="263"/>
    </location>
</feature>
<feature type="compositionally biased region" description="Basic residues" evidence="2">
    <location>
        <begin position="1"/>
        <end position="14"/>
    </location>
</feature>
<sequence length="600" mass="64851">MTTKPKARKFRVRRSAPVSHAPEEASAPQVPPQPRSEQPSRAAAAPAAKPTQPARASAAKPAQAQGQASSAPGETPRQRPQFAPSQEAAKARAGEVSSAAQVAGEVDMDAIRREGLTGRQLRMARRVAQKHGLAPTSDFDAVRLLRARGIDPFQRANMLELVVPEAGGAGGAGAVPPGAAAPGQPPAQRPDGKVQLPQTVPAGGNKIQLPSTETASPAERRAAEISKIQQELAARRRKRLMLLLTRLAFFVLLPTLIAGYYFYVVATPMYATKSEFLILKAENSGSSMGSLFSGTQFATNQDAIAVQSYLLSKDAMLRLDGDEGFKAHYEQDWIDPIQRLDPGASNEEAYKLYKRNIEIGYDPTEGVLKMEIMAADPETAAQFSRALIGYAEERVDNLSLRKRSNAVTDAEEGLAEAEQARAAAQEKLVRMQQEGAVIDPEGRIAALRSQINNIEIQLQEKKLALQAQLDNARPNSARVQGAEGEVRRLENLLAELNADMTTATTGENSLAEIAVQVQLAEADLATRDLMLQSALERLEQARRDADSQARYLTTSVVPVASEDPSYPRSFENTILAFLIFSGVYLMISLTASILREQVSS</sequence>
<dbReference type="HOGENOM" id="CLU_040412_0_0_5"/>
<reference evidence="4 5" key="1">
    <citation type="journal article" date="2010" name="J. Bacteriol.">
        <title>Genome sequences of Pelagibaca bermudensis HTCC2601T and Maritimibacter alkaliphilus HTCC2654T, the type strains of two marine Roseobacter genera.</title>
        <authorList>
            <person name="Thrash J.C."/>
            <person name="Cho J.C."/>
            <person name="Ferriera S."/>
            <person name="Johnson J."/>
            <person name="Vergin K.L."/>
            <person name="Giovannoni S.J."/>
        </authorList>
    </citation>
    <scope>NUCLEOTIDE SEQUENCE [LARGE SCALE GENOMIC DNA]</scope>
    <source>
        <strain evidence="5">DSM 26914 / JCM 13377 / KCTC 12554 / HTCC2601</strain>
    </source>
</reference>
<feature type="compositionally biased region" description="Low complexity" evidence="2">
    <location>
        <begin position="35"/>
        <end position="72"/>
    </location>
</feature>
<dbReference type="RefSeq" id="WP_007793713.1">
    <property type="nucleotide sequence ID" value="NZ_DS022276.1"/>
</dbReference>
<evidence type="ECO:0000313" key="5">
    <source>
        <dbReference type="Proteomes" id="UP000006230"/>
    </source>
</evidence>
<comment type="caution">
    <text evidence="4">The sequence shown here is derived from an EMBL/GenBank/DDBJ whole genome shotgun (WGS) entry which is preliminary data.</text>
</comment>
<name>Q0FPD1_SALBH</name>
<dbReference type="Proteomes" id="UP000006230">
    <property type="component" value="Unassembled WGS sequence"/>
</dbReference>
<keyword evidence="3" id="KW-0472">Membrane</keyword>
<protein>
    <submittedName>
        <fullName evidence="4">Capsular polysaccharide export inner-membrane protein, BexC/CtrB/KpsE family</fullName>
    </submittedName>
</protein>
<organism evidence="4 5">
    <name type="scientific">Salipiger bermudensis (strain DSM 26914 / JCM 13377 / KCTC 12554 / HTCC2601)</name>
    <name type="common">Pelagibaca bermudensis</name>
    <dbReference type="NCBI Taxonomy" id="314265"/>
    <lineage>
        <taxon>Bacteria</taxon>
        <taxon>Pseudomonadati</taxon>
        <taxon>Pseudomonadota</taxon>
        <taxon>Alphaproteobacteria</taxon>
        <taxon>Rhodobacterales</taxon>
        <taxon>Roseobacteraceae</taxon>
        <taxon>Salipiger</taxon>
    </lineage>
</organism>
<dbReference type="AlphaFoldDB" id="Q0FPD1"/>
<feature type="coiled-coil region" evidence="1">
    <location>
        <begin position="407"/>
        <end position="499"/>
    </location>
</feature>
<feature type="transmembrane region" description="Helical" evidence="3">
    <location>
        <begin position="574"/>
        <end position="594"/>
    </location>
</feature>
<dbReference type="PANTHER" id="PTHR32309">
    <property type="entry name" value="TYROSINE-PROTEIN KINASE"/>
    <property type="match status" value="1"/>
</dbReference>
<keyword evidence="3" id="KW-1133">Transmembrane helix</keyword>
<gene>
    <name evidence="4" type="ORF">R2601_11519</name>
</gene>